<sequence>DAFSRQGPSLQRNALEAVCRAPLGDGSPDVANAEATEEPTGAICEIIRPPKSRPRLLLPPLCTSRTGLLLPPLMQQEGFGMDGDLVCPHPLEGSRDESGDGTSGEEDGGATPRTPKRRGRKKLTITQTMGVSPSSALQIVINNPGVLDQVYKVDQAKPLGQGSFGIVRKAKVKSTGAVRAVKSISKQLMKEKMNILMKEIEIMKAVDHPNSIMLYEIFEDERNLYLVMELCAGGCLHQRVRSSGHLREADAAVAMRQIFRAVFYLHRSHICHRDLKAENILLSTSASLAKTLLKVSDFGLSCTFRPKQYLLQRVGTLTHMSPEVLEKKYNQSCDIWACGIILYFLLSSDVPFQDEAQILRGRVSYSSKAWWDASQDVVAFLGRLLVKAARRQSAEQALQDQWFEKCLPATVEPVLRFTLLDDLRTYRELNKFKRAALSTVASMLDEAHISESRDIFASLDTDGDGLLSVAELEERLRKISLDKAMHRAYGRREIERIFQDMDDVGAPLKDFSYTEFLAATFNRAECLTEAVCREVFNALDKTQDGIIDFKELVSGNMLGHIPVEELQQTLEELDQNGDSMIDFPEFMQMMRQ</sequence>
<dbReference type="AlphaFoldDB" id="A0A813KQY7"/>
<evidence type="ECO:0000313" key="19">
    <source>
        <dbReference type="EMBL" id="CAE8707035.1"/>
    </source>
</evidence>
<dbReference type="CDD" id="cd00051">
    <property type="entry name" value="EFh"/>
    <property type="match status" value="1"/>
</dbReference>
<evidence type="ECO:0000256" key="11">
    <source>
        <dbReference type="ARBA" id="ARBA00022840"/>
    </source>
</evidence>
<dbReference type="PANTHER" id="PTHR24349">
    <property type="entry name" value="SERINE/THREONINE-PROTEIN KINASE"/>
    <property type="match status" value="1"/>
</dbReference>
<dbReference type="Gene3D" id="1.10.238.10">
    <property type="entry name" value="EF-hand"/>
    <property type="match status" value="2"/>
</dbReference>
<evidence type="ECO:0000259" key="18">
    <source>
        <dbReference type="PROSITE" id="PS50222"/>
    </source>
</evidence>
<evidence type="ECO:0000256" key="3">
    <source>
        <dbReference type="ARBA" id="ARBA00012513"/>
    </source>
</evidence>
<dbReference type="SMART" id="SM00220">
    <property type="entry name" value="S_TKc"/>
    <property type="match status" value="1"/>
</dbReference>
<feature type="binding site" evidence="15">
    <location>
        <position position="182"/>
    </location>
    <ligand>
        <name>ATP</name>
        <dbReference type="ChEBI" id="CHEBI:30616"/>
    </ligand>
</feature>
<feature type="region of interest" description="Disordered" evidence="16">
    <location>
        <begin position="80"/>
        <end position="125"/>
    </location>
</feature>
<evidence type="ECO:0000256" key="14">
    <source>
        <dbReference type="ARBA" id="ARBA00048679"/>
    </source>
</evidence>
<organism evidence="19 20">
    <name type="scientific">Polarella glacialis</name>
    <name type="common">Dinoflagellate</name>
    <dbReference type="NCBI Taxonomy" id="89957"/>
    <lineage>
        <taxon>Eukaryota</taxon>
        <taxon>Sar</taxon>
        <taxon>Alveolata</taxon>
        <taxon>Dinophyceae</taxon>
        <taxon>Suessiales</taxon>
        <taxon>Suessiaceae</taxon>
        <taxon>Polarella</taxon>
    </lineage>
</organism>
<dbReference type="InterPro" id="IPR018247">
    <property type="entry name" value="EF_Hand_1_Ca_BS"/>
</dbReference>
<evidence type="ECO:0000256" key="16">
    <source>
        <dbReference type="SAM" id="MobiDB-lite"/>
    </source>
</evidence>
<evidence type="ECO:0000256" key="1">
    <source>
        <dbReference type="ARBA" id="ARBA00001946"/>
    </source>
</evidence>
<name>A0A813KQY7_POLGL</name>
<keyword evidence="6" id="KW-0479">Metal-binding</keyword>
<evidence type="ECO:0000256" key="2">
    <source>
        <dbReference type="ARBA" id="ARBA00011245"/>
    </source>
</evidence>
<evidence type="ECO:0000256" key="4">
    <source>
        <dbReference type="ARBA" id="ARBA00022527"/>
    </source>
</evidence>
<dbReference type="FunFam" id="3.30.200.20:FF:000315">
    <property type="entry name" value="Calcium-dependent protein kinase 3"/>
    <property type="match status" value="1"/>
</dbReference>
<dbReference type="Pfam" id="PF13499">
    <property type="entry name" value="EF-hand_7"/>
    <property type="match status" value="1"/>
</dbReference>
<dbReference type="PROSITE" id="PS00108">
    <property type="entry name" value="PROTEIN_KINASE_ST"/>
    <property type="match status" value="1"/>
</dbReference>
<dbReference type="InterPro" id="IPR011992">
    <property type="entry name" value="EF-hand-dom_pair"/>
</dbReference>
<dbReference type="Pfam" id="PF13202">
    <property type="entry name" value="EF-hand_5"/>
    <property type="match status" value="1"/>
</dbReference>
<keyword evidence="4" id="KW-0723">Serine/threonine-protein kinase</keyword>
<dbReference type="PROSITE" id="PS50222">
    <property type="entry name" value="EF_HAND_2"/>
    <property type="match status" value="3"/>
</dbReference>
<feature type="domain" description="Protein kinase" evidence="17">
    <location>
        <begin position="153"/>
        <end position="403"/>
    </location>
</feature>
<dbReference type="FunFam" id="1.10.510.10:FF:000571">
    <property type="entry name" value="Maternal embryonic leucine zipper kinase"/>
    <property type="match status" value="1"/>
</dbReference>
<comment type="caution">
    <text evidence="19">The sequence shown here is derived from an EMBL/GenBank/DDBJ whole genome shotgun (WGS) entry which is preliminary data.</text>
</comment>
<protein>
    <recommendedName>
        <fullName evidence="3">non-specific serine/threonine protein kinase</fullName>
        <ecNumber evidence="3">2.7.11.1</ecNumber>
    </recommendedName>
</protein>
<comment type="catalytic activity">
    <reaction evidence="13">
        <text>L-threonyl-[protein] + ATP = O-phospho-L-threonyl-[protein] + ADP + H(+)</text>
        <dbReference type="Rhea" id="RHEA:46608"/>
        <dbReference type="Rhea" id="RHEA-COMP:11060"/>
        <dbReference type="Rhea" id="RHEA-COMP:11605"/>
        <dbReference type="ChEBI" id="CHEBI:15378"/>
        <dbReference type="ChEBI" id="CHEBI:30013"/>
        <dbReference type="ChEBI" id="CHEBI:30616"/>
        <dbReference type="ChEBI" id="CHEBI:61977"/>
        <dbReference type="ChEBI" id="CHEBI:456216"/>
        <dbReference type="EC" id="2.7.11.1"/>
    </reaction>
</comment>
<dbReference type="EMBL" id="CAJNNW010031306">
    <property type="protein sequence ID" value="CAE8707035.1"/>
    <property type="molecule type" value="Genomic_DNA"/>
</dbReference>
<dbReference type="SUPFAM" id="SSF56112">
    <property type="entry name" value="Protein kinase-like (PK-like)"/>
    <property type="match status" value="1"/>
</dbReference>
<gene>
    <name evidence="19" type="ORF">PGLA2088_LOCUS34367</name>
</gene>
<comment type="cofactor">
    <cofactor evidence="1">
        <name>Mg(2+)</name>
        <dbReference type="ChEBI" id="CHEBI:18420"/>
    </cofactor>
</comment>
<dbReference type="InterPro" id="IPR011009">
    <property type="entry name" value="Kinase-like_dom_sf"/>
</dbReference>
<keyword evidence="9" id="KW-0418">Kinase</keyword>
<dbReference type="GO" id="GO:0005524">
    <property type="term" value="F:ATP binding"/>
    <property type="evidence" value="ECO:0007669"/>
    <property type="project" value="UniProtKB-UniRule"/>
</dbReference>
<dbReference type="Gene3D" id="1.10.510.10">
    <property type="entry name" value="Transferase(Phosphotransferase) domain 1"/>
    <property type="match status" value="1"/>
</dbReference>
<dbReference type="Pfam" id="PF00069">
    <property type="entry name" value="Pkinase"/>
    <property type="match status" value="1"/>
</dbReference>
<dbReference type="Proteomes" id="UP000626109">
    <property type="component" value="Unassembled WGS sequence"/>
</dbReference>
<dbReference type="PROSITE" id="PS50011">
    <property type="entry name" value="PROTEIN_KINASE_DOM"/>
    <property type="match status" value="1"/>
</dbReference>
<dbReference type="PROSITE" id="PS00107">
    <property type="entry name" value="PROTEIN_KINASE_ATP"/>
    <property type="match status" value="1"/>
</dbReference>
<comment type="catalytic activity">
    <reaction evidence="14">
        <text>L-seryl-[protein] + ATP = O-phospho-L-seryl-[protein] + ADP + H(+)</text>
        <dbReference type="Rhea" id="RHEA:17989"/>
        <dbReference type="Rhea" id="RHEA-COMP:9863"/>
        <dbReference type="Rhea" id="RHEA-COMP:11604"/>
        <dbReference type="ChEBI" id="CHEBI:15378"/>
        <dbReference type="ChEBI" id="CHEBI:29999"/>
        <dbReference type="ChEBI" id="CHEBI:30616"/>
        <dbReference type="ChEBI" id="CHEBI:83421"/>
        <dbReference type="ChEBI" id="CHEBI:456216"/>
        <dbReference type="EC" id="2.7.11.1"/>
    </reaction>
</comment>
<dbReference type="GO" id="GO:0004674">
    <property type="term" value="F:protein serine/threonine kinase activity"/>
    <property type="evidence" value="ECO:0007669"/>
    <property type="project" value="UniProtKB-KW"/>
</dbReference>
<dbReference type="GO" id="GO:0005509">
    <property type="term" value="F:calcium ion binding"/>
    <property type="evidence" value="ECO:0007669"/>
    <property type="project" value="InterPro"/>
</dbReference>
<dbReference type="InterPro" id="IPR008271">
    <property type="entry name" value="Ser/Thr_kinase_AS"/>
</dbReference>
<keyword evidence="7" id="KW-0677">Repeat</keyword>
<evidence type="ECO:0000313" key="20">
    <source>
        <dbReference type="Proteomes" id="UP000626109"/>
    </source>
</evidence>
<feature type="domain" description="EF-hand" evidence="18">
    <location>
        <begin position="447"/>
        <end position="482"/>
    </location>
</feature>
<evidence type="ECO:0000256" key="13">
    <source>
        <dbReference type="ARBA" id="ARBA00047899"/>
    </source>
</evidence>
<dbReference type="Gene3D" id="3.30.200.20">
    <property type="entry name" value="Phosphorylase Kinase, domain 1"/>
    <property type="match status" value="1"/>
</dbReference>
<evidence type="ECO:0000256" key="8">
    <source>
        <dbReference type="ARBA" id="ARBA00022741"/>
    </source>
</evidence>
<keyword evidence="5" id="KW-0808">Transferase</keyword>
<comment type="similarity">
    <text evidence="12">Belongs to the protein kinase superfamily. Ser/Thr protein kinase family. CDPK subfamily.</text>
</comment>
<dbReference type="SMART" id="SM00054">
    <property type="entry name" value="EFh"/>
    <property type="match status" value="3"/>
</dbReference>
<dbReference type="InterPro" id="IPR000719">
    <property type="entry name" value="Prot_kinase_dom"/>
</dbReference>
<dbReference type="InterPro" id="IPR017441">
    <property type="entry name" value="Protein_kinase_ATP_BS"/>
</dbReference>
<evidence type="ECO:0000256" key="15">
    <source>
        <dbReference type="PROSITE-ProRule" id="PRU10141"/>
    </source>
</evidence>
<evidence type="ECO:0000256" key="5">
    <source>
        <dbReference type="ARBA" id="ARBA00022679"/>
    </source>
</evidence>
<keyword evidence="11 15" id="KW-0067">ATP-binding</keyword>
<evidence type="ECO:0000256" key="12">
    <source>
        <dbReference type="ARBA" id="ARBA00024334"/>
    </source>
</evidence>
<reference evidence="19" key="1">
    <citation type="submission" date="2021-02" db="EMBL/GenBank/DDBJ databases">
        <authorList>
            <person name="Dougan E. K."/>
            <person name="Rhodes N."/>
            <person name="Thang M."/>
            <person name="Chan C."/>
        </authorList>
    </citation>
    <scope>NUCLEOTIDE SEQUENCE</scope>
</reference>
<dbReference type="EC" id="2.7.11.1" evidence="3"/>
<feature type="compositionally biased region" description="Basic residues" evidence="16">
    <location>
        <begin position="114"/>
        <end position="123"/>
    </location>
</feature>
<keyword evidence="8 15" id="KW-0547">Nucleotide-binding</keyword>
<dbReference type="InterPro" id="IPR050205">
    <property type="entry name" value="CDPK_Ser/Thr_kinases"/>
</dbReference>
<dbReference type="PROSITE" id="PS00018">
    <property type="entry name" value="EF_HAND_1"/>
    <property type="match status" value="1"/>
</dbReference>
<dbReference type="CDD" id="cd05117">
    <property type="entry name" value="STKc_CAMK"/>
    <property type="match status" value="1"/>
</dbReference>
<feature type="domain" description="EF-hand" evidence="18">
    <location>
        <begin position="527"/>
        <end position="562"/>
    </location>
</feature>
<evidence type="ECO:0000256" key="6">
    <source>
        <dbReference type="ARBA" id="ARBA00022723"/>
    </source>
</evidence>
<keyword evidence="10" id="KW-0106">Calcium</keyword>
<proteinExistence type="inferred from homology"/>
<comment type="subunit">
    <text evidence="2">Monomer.</text>
</comment>
<evidence type="ECO:0000256" key="9">
    <source>
        <dbReference type="ARBA" id="ARBA00022777"/>
    </source>
</evidence>
<dbReference type="InterPro" id="IPR002048">
    <property type="entry name" value="EF_hand_dom"/>
</dbReference>
<evidence type="ECO:0000259" key="17">
    <source>
        <dbReference type="PROSITE" id="PS50011"/>
    </source>
</evidence>
<evidence type="ECO:0000256" key="7">
    <source>
        <dbReference type="ARBA" id="ARBA00022737"/>
    </source>
</evidence>
<feature type="non-terminal residue" evidence="19">
    <location>
        <position position="592"/>
    </location>
</feature>
<dbReference type="SUPFAM" id="SSF47473">
    <property type="entry name" value="EF-hand"/>
    <property type="match status" value="1"/>
</dbReference>
<feature type="domain" description="EF-hand" evidence="18">
    <location>
        <begin position="564"/>
        <end position="592"/>
    </location>
</feature>
<accession>A0A813KQY7</accession>
<evidence type="ECO:0000256" key="10">
    <source>
        <dbReference type="ARBA" id="ARBA00022837"/>
    </source>
</evidence>